<comment type="caution">
    <text evidence="1">The sequence shown here is derived from an EMBL/GenBank/DDBJ whole genome shotgun (WGS) entry which is preliminary data.</text>
</comment>
<name>A0A9N9G885_9GLOM</name>
<dbReference type="AlphaFoldDB" id="A0A9N9G885"/>
<dbReference type="Proteomes" id="UP000789405">
    <property type="component" value="Unassembled WGS sequence"/>
</dbReference>
<evidence type="ECO:0000313" key="1">
    <source>
        <dbReference type="EMBL" id="CAG8591913.1"/>
    </source>
</evidence>
<reference evidence="1" key="1">
    <citation type="submission" date="2021-06" db="EMBL/GenBank/DDBJ databases">
        <authorList>
            <person name="Kallberg Y."/>
            <person name="Tangrot J."/>
            <person name="Rosling A."/>
        </authorList>
    </citation>
    <scope>NUCLEOTIDE SEQUENCE</scope>
    <source>
        <strain evidence="1">MA453B</strain>
    </source>
</reference>
<proteinExistence type="predicted"/>
<keyword evidence="2" id="KW-1185">Reference proteome</keyword>
<protein>
    <submittedName>
        <fullName evidence="1">14317_t:CDS:1</fullName>
    </submittedName>
</protein>
<gene>
    <name evidence="1" type="ORF">DERYTH_LOCUS7206</name>
</gene>
<sequence>MCTFTKICNFKSVLESNFIIDIDRYFDDHDQSKLTNYINLSKGTETIDEELIEKLELKIRTNIILWHFKKAIDTLKQWIFPYACMHSDILSPLLDYTSNGQILMHEEFYSEYESSNPFFVWKNKKYDKEISKLLNGEGITIIADIRESNPKKSAIKFNEIGIKLKSINKTLQNKIDNELKRFTITMVHSGKSYYRYKNKFYVIRNDEQCIEYSFEKTKTREPIVKIESIEDDDFSKLKTFEKEVNLELVEREKYIKTKGSNGPTLE</sequence>
<dbReference type="EMBL" id="CAJVPY010003442">
    <property type="protein sequence ID" value="CAG8591913.1"/>
    <property type="molecule type" value="Genomic_DNA"/>
</dbReference>
<organism evidence="1 2">
    <name type="scientific">Dentiscutata erythropus</name>
    <dbReference type="NCBI Taxonomy" id="1348616"/>
    <lineage>
        <taxon>Eukaryota</taxon>
        <taxon>Fungi</taxon>
        <taxon>Fungi incertae sedis</taxon>
        <taxon>Mucoromycota</taxon>
        <taxon>Glomeromycotina</taxon>
        <taxon>Glomeromycetes</taxon>
        <taxon>Diversisporales</taxon>
        <taxon>Gigasporaceae</taxon>
        <taxon>Dentiscutata</taxon>
    </lineage>
</organism>
<accession>A0A9N9G885</accession>
<evidence type="ECO:0000313" key="2">
    <source>
        <dbReference type="Proteomes" id="UP000789405"/>
    </source>
</evidence>
<feature type="non-terminal residue" evidence="1">
    <location>
        <position position="266"/>
    </location>
</feature>
<dbReference type="OrthoDB" id="7459904at2759"/>